<comment type="caution">
    <text evidence="6">The sequence shown here is derived from an EMBL/GenBank/DDBJ whole genome shotgun (WGS) entry which is preliminary data.</text>
</comment>
<dbReference type="EMBL" id="JAROBZ020000001">
    <property type="protein sequence ID" value="MFB3166041.1"/>
    <property type="molecule type" value="Genomic_DNA"/>
</dbReference>
<dbReference type="InterPro" id="IPR000304">
    <property type="entry name" value="Pyrroline-COOH_reductase"/>
</dbReference>
<dbReference type="InterPro" id="IPR029036">
    <property type="entry name" value="P5CR_dimer"/>
</dbReference>
<dbReference type="PANTHER" id="PTHR11645">
    <property type="entry name" value="PYRROLINE-5-CARBOXYLATE REDUCTASE"/>
    <property type="match status" value="1"/>
</dbReference>
<comment type="catalytic activity">
    <reaction evidence="2">
        <text>L-proline + NAD(+) = (S)-1-pyrroline-5-carboxylate + NADH + 2 H(+)</text>
        <dbReference type="Rhea" id="RHEA:14105"/>
        <dbReference type="ChEBI" id="CHEBI:15378"/>
        <dbReference type="ChEBI" id="CHEBI:17388"/>
        <dbReference type="ChEBI" id="CHEBI:57540"/>
        <dbReference type="ChEBI" id="CHEBI:57945"/>
        <dbReference type="ChEBI" id="CHEBI:60039"/>
        <dbReference type="EC" id="1.5.1.2"/>
    </reaction>
</comment>
<keyword evidence="2" id="KW-0521">NADP</keyword>
<organism evidence="6 7">
    <name type="scientific">Neobacillus driksii</name>
    <dbReference type="NCBI Taxonomy" id="3035913"/>
    <lineage>
        <taxon>Bacteria</taxon>
        <taxon>Bacillati</taxon>
        <taxon>Bacillota</taxon>
        <taxon>Bacilli</taxon>
        <taxon>Bacillales</taxon>
        <taxon>Bacillaceae</taxon>
        <taxon>Neobacillus</taxon>
    </lineage>
</organism>
<keyword evidence="2" id="KW-0641">Proline biosynthesis</keyword>
<accession>A0ABV4YMG1</accession>
<comment type="subcellular location">
    <subcellularLocation>
        <location evidence="2">Cytoplasm</location>
    </subcellularLocation>
</comment>
<dbReference type="RefSeq" id="WP_306073487.1">
    <property type="nucleotide sequence ID" value="NZ_JAROBZ020000001.1"/>
</dbReference>
<gene>
    <name evidence="2 6" type="primary">proC</name>
    <name evidence="6" type="ORF">P5G62_002660</name>
</gene>
<dbReference type="PANTHER" id="PTHR11645:SF49">
    <property type="entry name" value="PYRROLINE-5-CARBOXYLATE REDUCTASE 1"/>
    <property type="match status" value="1"/>
</dbReference>
<dbReference type="HAMAP" id="MF_01925">
    <property type="entry name" value="P5C_reductase"/>
    <property type="match status" value="1"/>
</dbReference>
<dbReference type="InterPro" id="IPR008927">
    <property type="entry name" value="6-PGluconate_DH-like_C_sf"/>
</dbReference>
<protein>
    <recommendedName>
        <fullName evidence="2 3">Pyrroline-5-carboxylate reductase</fullName>
        <shortName evidence="2">P5C reductase</shortName>
        <shortName evidence="2">P5CR</shortName>
        <ecNumber evidence="2 3">1.5.1.2</ecNumber>
    </recommendedName>
    <alternativeName>
        <fullName evidence="2">PCA reductase</fullName>
    </alternativeName>
</protein>
<dbReference type="Proteomes" id="UP001241748">
    <property type="component" value="Unassembled WGS sequence"/>
</dbReference>
<evidence type="ECO:0000256" key="1">
    <source>
        <dbReference type="ARBA" id="ARBA00005525"/>
    </source>
</evidence>
<keyword evidence="7" id="KW-1185">Reference proteome</keyword>
<keyword evidence="2" id="KW-0963">Cytoplasm</keyword>
<comment type="catalytic activity">
    <reaction evidence="2">
        <text>L-proline + NADP(+) = (S)-1-pyrroline-5-carboxylate + NADPH + 2 H(+)</text>
        <dbReference type="Rhea" id="RHEA:14109"/>
        <dbReference type="ChEBI" id="CHEBI:15378"/>
        <dbReference type="ChEBI" id="CHEBI:17388"/>
        <dbReference type="ChEBI" id="CHEBI:57783"/>
        <dbReference type="ChEBI" id="CHEBI:58349"/>
        <dbReference type="ChEBI" id="CHEBI:60039"/>
        <dbReference type="EC" id="1.5.1.2"/>
    </reaction>
</comment>
<name>A0ABV4YMG1_9BACI</name>
<dbReference type="PIRSF" id="PIRSF000193">
    <property type="entry name" value="Pyrrol-5-carb_rd"/>
    <property type="match status" value="1"/>
</dbReference>
<dbReference type="SUPFAM" id="SSF48179">
    <property type="entry name" value="6-phosphogluconate dehydrogenase C-terminal domain-like"/>
    <property type="match status" value="1"/>
</dbReference>
<keyword evidence="2" id="KW-0028">Amino-acid biosynthesis</keyword>
<dbReference type="InterPro" id="IPR036291">
    <property type="entry name" value="NAD(P)-bd_dom_sf"/>
</dbReference>
<evidence type="ECO:0000259" key="4">
    <source>
        <dbReference type="Pfam" id="PF03807"/>
    </source>
</evidence>
<evidence type="ECO:0000313" key="7">
    <source>
        <dbReference type="Proteomes" id="UP001241748"/>
    </source>
</evidence>
<dbReference type="EC" id="1.5.1.2" evidence="2 3"/>
<dbReference type="InterPro" id="IPR028939">
    <property type="entry name" value="P5C_Rdtase_cat_N"/>
</dbReference>
<keyword evidence="2 6" id="KW-0560">Oxidoreductase</keyword>
<evidence type="ECO:0000259" key="5">
    <source>
        <dbReference type="Pfam" id="PF14748"/>
    </source>
</evidence>
<sequence>MKKIAFIGAGSMAEAFISGILENSLIDKKNVWVTNNSNEERLKRLSDTYGVRTTYDLKELFAGADIVILSMKPKDAATAIQYIREYLTEKMLVVSVLAGVSMSTIETLARLPIAVVRAMPNTSAAVGKSATAVAVNERVTPKQIELMKDLFGTVGLTTFVEEEQLDAVTGLSGSGPAYIYYLIEAMEKSAVEVGLDKEMASELIVQTLIGAAEMVKNSTKSSEQLRRDVTSPGGTTEAGVKVLEEHQVQQAFISCIKAATEQSKKMGAVLREQLEVTEPTS</sequence>
<dbReference type="SUPFAM" id="SSF51735">
    <property type="entry name" value="NAD(P)-binding Rossmann-fold domains"/>
    <property type="match status" value="1"/>
</dbReference>
<evidence type="ECO:0000256" key="3">
    <source>
        <dbReference type="NCBIfam" id="TIGR00112"/>
    </source>
</evidence>
<comment type="pathway">
    <text evidence="2">Amino-acid biosynthesis; L-proline biosynthesis; L-proline from L-glutamate 5-semialdehyde: step 1/1.</text>
</comment>
<dbReference type="Pfam" id="PF14748">
    <property type="entry name" value="P5CR_dimer"/>
    <property type="match status" value="1"/>
</dbReference>
<dbReference type="Gene3D" id="3.40.50.720">
    <property type="entry name" value="NAD(P)-binding Rossmann-like Domain"/>
    <property type="match status" value="1"/>
</dbReference>
<comment type="similarity">
    <text evidence="1 2">Belongs to the pyrroline-5-carboxylate reductase family.</text>
</comment>
<dbReference type="GO" id="GO:0004735">
    <property type="term" value="F:pyrroline-5-carboxylate reductase activity"/>
    <property type="evidence" value="ECO:0007669"/>
    <property type="project" value="UniProtKB-EC"/>
</dbReference>
<dbReference type="Pfam" id="PF03807">
    <property type="entry name" value="F420_oxidored"/>
    <property type="match status" value="1"/>
</dbReference>
<feature type="domain" description="Pyrroline-5-carboxylate reductase catalytic N-terminal" evidence="4">
    <location>
        <begin position="3"/>
        <end position="99"/>
    </location>
</feature>
<comment type="function">
    <text evidence="2">Catalyzes the reduction of 1-pyrroline-5-carboxylate (PCA) to L-proline.</text>
</comment>
<evidence type="ECO:0000313" key="6">
    <source>
        <dbReference type="EMBL" id="MFB3166041.1"/>
    </source>
</evidence>
<proteinExistence type="inferred from homology"/>
<evidence type="ECO:0000256" key="2">
    <source>
        <dbReference type="HAMAP-Rule" id="MF_01925"/>
    </source>
</evidence>
<reference evidence="6 7" key="1">
    <citation type="submission" date="2024-05" db="EMBL/GenBank/DDBJ databases">
        <authorList>
            <person name="Venkateswaran K."/>
        </authorList>
    </citation>
    <scope>NUCLEOTIDE SEQUENCE [LARGE SCALE GENOMIC DNA]</scope>
    <source>
        <strain evidence="6 7">179-C4-2-HS</strain>
    </source>
</reference>
<dbReference type="NCBIfam" id="TIGR00112">
    <property type="entry name" value="proC"/>
    <property type="match status" value="1"/>
</dbReference>
<feature type="domain" description="Pyrroline-5-carboxylate reductase dimerisation" evidence="5">
    <location>
        <begin position="162"/>
        <end position="266"/>
    </location>
</feature>
<dbReference type="Gene3D" id="1.10.3730.10">
    <property type="entry name" value="ProC C-terminal domain-like"/>
    <property type="match status" value="1"/>
</dbReference>